<dbReference type="Pfam" id="PF05729">
    <property type="entry name" value="NACHT"/>
    <property type="match status" value="1"/>
</dbReference>
<sequence>MEGGAFRGGARMTDGLSGEEHAGLSDKERNFFAALTELRRLAGNPRAASLIQLSLSPTGGTLLNKASLSDWFGSKTVPGDSESFRWLIDYLLERAAKKNVKGLKGRRHFEFLRAEAAEAKSLRMGSGKAAGKLEMYLRAVSEVAFQHPNPGTRRWTTPSLTDVYQPQIVIKASPGGAGATKGFSAPADGSPWDPVDVLHGGSCVLVAGPGGGKSSLLRQVLRAGLKEEAGHGSPVPVLLPAWALTGSRSLWHSVAQYVVEELGPLAGAHELFGGRPRPHARWLLLVDGLDEIIDPGQRKRVLEILKGPLQGTDPVCVAVVASRPLPEDEFKVLQDGVPRFELQPFDRKSFNAFTHAWFSAQGAADPAGRSASLARSVSRSGHATLAHTPLMAAMLCYLFEPHDQAEEPVGGRSDLYGRFTDLLWERQFHSGLRQRIEAALNPYGDNLSEHVVEETQKIVEMLASNAVSTDSEPLTMELGQCPPAVPKTVWRVVVRDSLRSTGLLVERAGKWEFIHHTLAEFLTVRSLARDPAVLRKQALAIIYASPRVGLGRLFGPPFPWHAPASGDSYAGFVLDRAQESGLELDRAFRRLTARGGTRARSFIVRQHILGTHVPSQLVDASIEKLTDTAFWDGAQGEDRIDALDVLLTLEDPRAELALAEVAAHPHRLHVYIDVDPPIDTGAGPVHEGARSKAIKEMMERKALVTALSRIAHNPDMPDKARVYAAWTMVIKGWDEDEQRGIDALEALTRSGLDAPAHRLAVLNLAALRRRNTGIIGAVTGPPTSPDTVLLGRFDASGRFRWVGRISPVEEAAGRELGALLAPANTGHPWDRKSFRSGWKRQPLLGVARVELAVVVEVDSAPTYGRWSNPVGLLRVRHDLTPSDVPSTDETPSLIGLEGDPAHPAP</sequence>
<name>M3FX09_9ACTN</name>
<dbReference type="SUPFAM" id="SSF52540">
    <property type="entry name" value="P-loop containing nucleoside triphosphate hydrolases"/>
    <property type="match status" value="1"/>
</dbReference>
<evidence type="ECO:0000259" key="2">
    <source>
        <dbReference type="Pfam" id="PF05729"/>
    </source>
</evidence>
<feature type="domain" description="NACHT" evidence="2">
    <location>
        <begin position="205"/>
        <end position="360"/>
    </location>
</feature>
<evidence type="ECO:0000313" key="3">
    <source>
        <dbReference type="EMBL" id="EMF56749.1"/>
    </source>
</evidence>
<protein>
    <submittedName>
        <fullName evidence="3">Putative ATP-dependent DNA ligase</fullName>
    </submittedName>
</protein>
<accession>M3FX09</accession>
<dbReference type="AlphaFoldDB" id="M3FX09"/>
<reference evidence="4" key="1">
    <citation type="journal article" date="2013" name="Genome Announc.">
        <title>Draft Genome Sequence of Streptomyces bottropensis ATCC 25435, a Bottromycin-Producing Actinomycete.</title>
        <authorList>
            <person name="Zhang H."/>
            <person name="Zhou W."/>
            <person name="Zhuang Y."/>
            <person name="Liang X."/>
            <person name="Liu T."/>
        </authorList>
    </citation>
    <scope>NUCLEOTIDE SEQUENCE [LARGE SCALE GENOMIC DNA]</scope>
    <source>
        <strain evidence="4">ATCC 25435</strain>
    </source>
</reference>
<dbReference type="GO" id="GO:0016874">
    <property type="term" value="F:ligase activity"/>
    <property type="evidence" value="ECO:0007669"/>
    <property type="project" value="UniProtKB-KW"/>
</dbReference>
<keyword evidence="3" id="KW-0436">Ligase</keyword>
<proteinExistence type="predicted"/>
<evidence type="ECO:0000313" key="4">
    <source>
        <dbReference type="Proteomes" id="UP000030760"/>
    </source>
</evidence>
<dbReference type="Proteomes" id="UP000030760">
    <property type="component" value="Unassembled WGS sequence"/>
</dbReference>
<organism evidence="3 4">
    <name type="scientific">Streptomyces bottropensis ATCC 25435</name>
    <dbReference type="NCBI Taxonomy" id="1054862"/>
    <lineage>
        <taxon>Bacteria</taxon>
        <taxon>Bacillati</taxon>
        <taxon>Actinomycetota</taxon>
        <taxon>Actinomycetes</taxon>
        <taxon>Kitasatosporales</taxon>
        <taxon>Streptomycetaceae</taxon>
        <taxon>Streptomyces</taxon>
    </lineage>
</organism>
<dbReference type="EMBL" id="KB405060">
    <property type="protein sequence ID" value="EMF56749.1"/>
    <property type="molecule type" value="Genomic_DNA"/>
</dbReference>
<dbReference type="InterPro" id="IPR007111">
    <property type="entry name" value="NACHT_NTPase"/>
</dbReference>
<feature type="region of interest" description="Disordered" evidence="1">
    <location>
        <begin position="1"/>
        <end position="22"/>
    </location>
</feature>
<evidence type="ECO:0000256" key="1">
    <source>
        <dbReference type="SAM" id="MobiDB-lite"/>
    </source>
</evidence>
<gene>
    <name evidence="3" type="ORF">SBD_1832</name>
</gene>
<feature type="region of interest" description="Disordered" evidence="1">
    <location>
        <begin position="880"/>
        <end position="905"/>
    </location>
</feature>
<dbReference type="Gene3D" id="3.40.50.300">
    <property type="entry name" value="P-loop containing nucleotide triphosphate hydrolases"/>
    <property type="match status" value="1"/>
</dbReference>
<dbReference type="InterPro" id="IPR027417">
    <property type="entry name" value="P-loop_NTPase"/>
</dbReference>